<name>A0A1K2HCH8_9NEIS</name>
<feature type="signal peptide" evidence="2">
    <location>
        <begin position="1"/>
        <end position="19"/>
    </location>
</feature>
<feature type="compositionally biased region" description="Pro residues" evidence="1">
    <location>
        <begin position="97"/>
        <end position="109"/>
    </location>
</feature>
<sequence length="109" mass="12734">MFRLPVRLALLLALPAVLAAPAEPPAPLPPALHKAERMELRFQHREARIREALERGDLTPHEAERLRERLEKRRERLEMWRQHPHLLHRDGRRPRPLPDAAPPSLPESD</sequence>
<dbReference type="RefSeq" id="WP_072427761.1">
    <property type="nucleotide sequence ID" value="NZ_FPKR01000004.1"/>
</dbReference>
<evidence type="ECO:0000313" key="4">
    <source>
        <dbReference type="Proteomes" id="UP000186513"/>
    </source>
</evidence>
<dbReference type="STRING" id="1121279.SAMN02745887_01229"/>
<protein>
    <submittedName>
        <fullName evidence="3">Uncharacterized protein</fullName>
    </submittedName>
</protein>
<evidence type="ECO:0000256" key="2">
    <source>
        <dbReference type="SAM" id="SignalP"/>
    </source>
</evidence>
<gene>
    <name evidence="3" type="ORF">SAMN02745887_01229</name>
</gene>
<feature type="chain" id="PRO_5012430741" evidence="2">
    <location>
        <begin position="20"/>
        <end position="109"/>
    </location>
</feature>
<evidence type="ECO:0000256" key="1">
    <source>
        <dbReference type="SAM" id="MobiDB-lite"/>
    </source>
</evidence>
<dbReference type="AlphaFoldDB" id="A0A1K2HCH8"/>
<organism evidence="3 4">
    <name type="scientific">Chitinimonas taiwanensis DSM 18899</name>
    <dbReference type="NCBI Taxonomy" id="1121279"/>
    <lineage>
        <taxon>Bacteria</taxon>
        <taxon>Pseudomonadati</taxon>
        <taxon>Pseudomonadota</taxon>
        <taxon>Betaproteobacteria</taxon>
        <taxon>Neisseriales</taxon>
        <taxon>Chitinibacteraceae</taxon>
        <taxon>Chitinimonas</taxon>
    </lineage>
</organism>
<keyword evidence="4" id="KW-1185">Reference proteome</keyword>
<evidence type="ECO:0000313" key="3">
    <source>
        <dbReference type="EMBL" id="SFZ74373.1"/>
    </source>
</evidence>
<keyword evidence="2" id="KW-0732">Signal</keyword>
<accession>A0A1K2HCH8</accession>
<proteinExistence type="predicted"/>
<feature type="region of interest" description="Disordered" evidence="1">
    <location>
        <begin position="79"/>
        <end position="109"/>
    </location>
</feature>
<dbReference type="EMBL" id="FPKR01000004">
    <property type="protein sequence ID" value="SFZ74373.1"/>
    <property type="molecule type" value="Genomic_DNA"/>
</dbReference>
<feature type="compositionally biased region" description="Basic residues" evidence="1">
    <location>
        <begin position="82"/>
        <end position="95"/>
    </location>
</feature>
<reference evidence="3 4" key="1">
    <citation type="submission" date="2016-11" db="EMBL/GenBank/DDBJ databases">
        <authorList>
            <person name="Jaros S."/>
            <person name="Januszkiewicz K."/>
            <person name="Wedrychowicz H."/>
        </authorList>
    </citation>
    <scope>NUCLEOTIDE SEQUENCE [LARGE SCALE GENOMIC DNA]</scope>
    <source>
        <strain evidence="3 4">DSM 18899</strain>
    </source>
</reference>
<dbReference type="Proteomes" id="UP000186513">
    <property type="component" value="Unassembled WGS sequence"/>
</dbReference>